<dbReference type="AlphaFoldDB" id="A0A3D8QU21"/>
<reference evidence="2 3" key="1">
    <citation type="journal article" date="2018" name="IMA Fungus">
        <title>IMA Genome-F 9: Draft genome sequence of Annulohypoxylon stygium, Aspergillus mulundensis, Berkeleyomyces basicola (syn. Thielaviopsis basicola), Ceratocystis smalleyi, two Cercospora beticola strains, Coleophoma cylindrospora, Fusarium fracticaudum, Phialophora cf. hyalina, and Morchella septimelata.</title>
        <authorList>
            <person name="Wingfield B.D."/>
            <person name="Bills G.F."/>
            <person name="Dong Y."/>
            <person name="Huang W."/>
            <person name="Nel W.J."/>
            <person name="Swalarsk-Parry B.S."/>
            <person name="Vaghefi N."/>
            <person name="Wilken P.M."/>
            <person name="An Z."/>
            <person name="de Beer Z.W."/>
            <person name="De Vos L."/>
            <person name="Chen L."/>
            <person name="Duong T.A."/>
            <person name="Gao Y."/>
            <person name="Hammerbacher A."/>
            <person name="Kikkert J.R."/>
            <person name="Li Y."/>
            <person name="Li H."/>
            <person name="Li K."/>
            <person name="Li Q."/>
            <person name="Liu X."/>
            <person name="Ma X."/>
            <person name="Naidoo K."/>
            <person name="Pethybridge S.J."/>
            <person name="Sun J."/>
            <person name="Steenkamp E.T."/>
            <person name="van der Nest M.A."/>
            <person name="van Wyk S."/>
            <person name="Wingfield M.J."/>
            <person name="Xiong C."/>
            <person name="Yue Q."/>
            <person name="Zhang X."/>
        </authorList>
    </citation>
    <scope>NUCLEOTIDE SEQUENCE [LARGE SCALE GENOMIC DNA]</scope>
    <source>
        <strain evidence="2 3">BP5796</strain>
    </source>
</reference>
<comment type="caution">
    <text evidence="2">The sequence shown here is derived from an EMBL/GenBank/DDBJ whole genome shotgun (WGS) entry which is preliminary data.</text>
</comment>
<dbReference type="EMBL" id="PDLN01000015">
    <property type="protein sequence ID" value="RDW65289.1"/>
    <property type="molecule type" value="Genomic_DNA"/>
</dbReference>
<dbReference type="Proteomes" id="UP000256328">
    <property type="component" value="Unassembled WGS sequence"/>
</dbReference>
<proteinExistence type="predicted"/>
<protein>
    <submittedName>
        <fullName evidence="2">Uncharacterized protein</fullName>
    </submittedName>
</protein>
<sequence length="131" mass="14247">MPMPMPKSTQAHARMLATTVGYLKQAHSSARQTHSPTHMLLAHSSAASLALPGPDSPFEGAKHRRHVDRRAQKSLPRSESGAVRDFGFSASFSGVYMLANQGESGPFLSRDEELEFTFMFPVCILRSTSGA</sequence>
<organism evidence="2 3">
    <name type="scientific">Coleophoma crateriformis</name>
    <dbReference type="NCBI Taxonomy" id="565419"/>
    <lineage>
        <taxon>Eukaryota</taxon>
        <taxon>Fungi</taxon>
        <taxon>Dikarya</taxon>
        <taxon>Ascomycota</taxon>
        <taxon>Pezizomycotina</taxon>
        <taxon>Leotiomycetes</taxon>
        <taxon>Helotiales</taxon>
        <taxon>Dermateaceae</taxon>
        <taxon>Coleophoma</taxon>
    </lineage>
</organism>
<name>A0A3D8QU21_9HELO</name>
<evidence type="ECO:0000313" key="2">
    <source>
        <dbReference type="EMBL" id="RDW65289.1"/>
    </source>
</evidence>
<keyword evidence="3" id="KW-1185">Reference proteome</keyword>
<evidence type="ECO:0000313" key="3">
    <source>
        <dbReference type="Proteomes" id="UP000256328"/>
    </source>
</evidence>
<accession>A0A3D8QU21</accession>
<evidence type="ECO:0000256" key="1">
    <source>
        <dbReference type="SAM" id="MobiDB-lite"/>
    </source>
</evidence>
<feature type="region of interest" description="Disordered" evidence="1">
    <location>
        <begin position="51"/>
        <end position="80"/>
    </location>
</feature>
<gene>
    <name evidence="2" type="ORF">BP5796_09981</name>
</gene>